<dbReference type="GO" id="GO:0000271">
    <property type="term" value="P:polysaccharide biosynthetic process"/>
    <property type="evidence" value="ECO:0007669"/>
    <property type="project" value="InterPro"/>
</dbReference>
<evidence type="ECO:0000259" key="10">
    <source>
        <dbReference type="SMART" id="SM00984"/>
    </source>
</evidence>
<dbReference type="UniPathway" id="UPA00038">
    <property type="reaction ID" value="UER00491"/>
</dbReference>
<dbReference type="InterPro" id="IPR014027">
    <property type="entry name" value="UDP-Glc/GDP-Man_DH_C"/>
</dbReference>
<sequence>MKNRSKQKRIGIIGLWHLGCIYATSLAQNGYLVTGYDLDKKVIDNLNAGYPPILEPGLPERLKKYLNHDLFFSSKPQDSITNQDYVMICLDVPVDNNDRVILRDLHKYFQLVTKYCSDNTVIVVSSQIPVGSTRSLINQLKTKNKRVEVVYFPENLRLGQAFESFLKPERLVLGADNYKTIKKFISDFSLFSCPVIFMSPESAEIVKHALNAYLAVNISFASELGDLCELFGANMEEVISALKTDRRVSRDAPINPGLGFAGGTLGRDLQTLISVSSKKKYNPKLIKSIYGVNQDRISLLVGKIKQIYPVLSNRNIGILGLTYKPHTDTLRRSQSLELASILNGEGANIRAFDPAIKSLKKNLSFIKLCQNLDHFFRDLNLIVLMTPWPQFKKIDPSIIAKQLKNKIIYDCKNFLDYRKFKTFGFQVHRIGNIL</sequence>
<feature type="binding site" evidence="9">
    <location>
        <position position="37"/>
    </location>
    <ligand>
        <name>NAD(+)</name>
        <dbReference type="ChEBI" id="CHEBI:57540"/>
    </ligand>
</feature>
<protein>
    <recommendedName>
        <fullName evidence="3 7">UDP-glucose 6-dehydrogenase</fullName>
        <ecNumber evidence="3 7">1.1.1.22</ecNumber>
    </recommendedName>
</protein>
<feature type="domain" description="UDP-glucose/GDP-mannose dehydrogenase C-terminal" evidence="10">
    <location>
        <begin position="317"/>
        <end position="417"/>
    </location>
</feature>
<keyword evidence="4 7" id="KW-0560">Oxidoreductase</keyword>
<evidence type="ECO:0000313" key="12">
    <source>
        <dbReference type="Proteomes" id="UP000176609"/>
    </source>
</evidence>
<dbReference type="SUPFAM" id="SSF51735">
    <property type="entry name" value="NAD(P)-binding Rossmann-fold domains"/>
    <property type="match status" value="1"/>
</dbReference>
<dbReference type="InterPro" id="IPR001732">
    <property type="entry name" value="UDP-Glc/GDP-Man_DH_N"/>
</dbReference>
<dbReference type="PIRSF" id="PIRSF500134">
    <property type="entry name" value="UDPglc_DH_bac"/>
    <property type="match status" value="1"/>
</dbReference>
<dbReference type="PIRSF" id="PIRSF000124">
    <property type="entry name" value="UDPglc_GDPman_dh"/>
    <property type="match status" value="1"/>
</dbReference>
<dbReference type="InterPro" id="IPR017476">
    <property type="entry name" value="UDP-Glc/GDP-Man"/>
</dbReference>
<accession>A0A1F6AR74</accession>
<feature type="binding site" evidence="8">
    <location>
        <position position="324"/>
    </location>
    <ligand>
        <name>substrate</name>
    </ligand>
</feature>
<evidence type="ECO:0000256" key="4">
    <source>
        <dbReference type="ARBA" id="ARBA00023002"/>
    </source>
</evidence>
<dbReference type="EMBL" id="MFJR01000006">
    <property type="protein sequence ID" value="OGG27196.1"/>
    <property type="molecule type" value="Genomic_DNA"/>
</dbReference>
<dbReference type="EC" id="1.1.1.22" evidence="3 7"/>
<dbReference type="InterPro" id="IPR036220">
    <property type="entry name" value="UDP-Glc/GDP-Man_DH_C_sf"/>
</dbReference>
<dbReference type="SUPFAM" id="SSF52413">
    <property type="entry name" value="UDP-glucose/GDP-mannose dehydrogenase C-terminal domain"/>
    <property type="match status" value="1"/>
</dbReference>
<evidence type="ECO:0000256" key="2">
    <source>
        <dbReference type="ARBA" id="ARBA00006601"/>
    </source>
</evidence>
<dbReference type="PANTHER" id="PTHR43750">
    <property type="entry name" value="UDP-GLUCOSE 6-DEHYDROGENASE TUAD"/>
    <property type="match status" value="1"/>
</dbReference>
<comment type="similarity">
    <text evidence="2 7">Belongs to the UDP-glucose/GDP-mannose dehydrogenase family.</text>
</comment>
<dbReference type="Pfam" id="PF00984">
    <property type="entry name" value="UDPG_MGDP_dh"/>
    <property type="match status" value="1"/>
</dbReference>
<dbReference type="Pfam" id="PF03720">
    <property type="entry name" value="UDPG_MGDP_dh_C"/>
    <property type="match status" value="1"/>
</dbReference>
<dbReference type="InterPro" id="IPR028357">
    <property type="entry name" value="UDPglc_DH_bac"/>
</dbReference>
<dbReference type="GO" id="GO:0006065">
    <property type="term" value="P:UDP-glucuronate biosynthetic process"/>
    <property type="evidence" value="ECO:0007669"/>
    <property type="project" value="UniProtKB-UniPathway"/>
</dbReference>
<comment type="pathway">
    <text evidence="1">Nucleotide-sugar biosynthesis; UDP-alpha-D-glucuronate biosynthesis; UDP-alpha-D-glucuronate from UDP-alpha-D-glucose: step 1/1.</text>
</comment>
<dbReference type="InterPro" id="IPR036291">
    <property type="entry name" value="NAD(P)-bd_dom_sf"/>
</dbReference>
<evidence type="ECO:0000256" key="8">
    <source>
        <dbReference type="PIRSR" id="PIRSR500134-2"/>
    </source>
</evidence>
<dbReference type="InterPro" id="IPR014026">
    <property type="entry name" value="UDP-Glc/GDP-Man_DH_dimer"/>
</dbReference>
<dbReference type="InterPro" id="IPR008927">
    <property type="entry name" value="6-PGluconate_DH-like_C_sf"/>
</dbReference>
<dbReference type="AlphaFoldDB" id="A0A1F6AR74"/>
<dbReference type="SUPFAM" id="SSF48179">
    <property type="entry name" value="6-phosphogluconate dehydrogenase C-terminal domain-like"/>
    <property type="match status" value="1"/>
</dbReference>
<dbReference type="Gene3D" id="3.40.50.720">
    <property type="entry name" value="NAD(P)-binding Rossmann-like Domain"/>
    <property type="match status" value="2"/>
</dbReference>
<dbReference type="SMART" id="SM00984">
    <property type="entry name" value="UDPG_MGDP_dh_C"/>
    <property type="match status" value="1"/>
</dbReference>
<reference evidence="11 12" key="1">
    <citation type="journal article" date="2016" name="Nat. Commun.">
        <title>Thousands of microbial genomes shed light on interconnected biogeochemical processes in an aquifer system.</title>
        <authorList>
            <person name="Anantharaman K."/>
            <person name="Brown C.T."/>
            <person name="Hug L.A."/>
            <person name="Sharon I."/>
            <person name="Castelle C.J."/>
            <person name="Probst A.J."/>
            <person name="Thomas B.C."/>
            <person name="Singh A."/>
            <person name="Wilkins M.J."/>
            <person name="Karaoz U."/>
            <person name="Brodie E.L."/>
            <person name="Williams K.H."/>
            <person name="Hubbard S.S."/>
            <person name="Banfield J.F."/>
        </authorList>
    </citation>
    <scope>NUCLEOTIDE SEQUENCE [LARGE SCALE GENOMIC DNA]</scope>
</reference>
<evidence type="ECO:0000256" key="9">
    <source>
        <dbReference type="PIRSR" id="PIRSR500134-3"/>
    </source>
</evidence>
<dbReference type="Proteomes" id="UP000176609">
    <property type="component" value="Unassembled WGS sequence"/>
</dbReference>
<dbReference type="GO" id="GO:0003979">
    <property type="term" value="F:UDP-glucose 6-dehydrogenase activity"/>
    <property type="evidence" value="ECO:0007669"/>
    <property type="project" value="UniProtKB-EC"/>
</dbReference>
<dbReference type="PANTHER" id="PTHR43750:SF3">
    <property type="entry name" value="UDP-GLUCOSE 6-DEHYDROGENASE TUAD"/>
    <property type="match status" value="1"/>
</dbReference>
<evidence type="ECO:0000256" key="7">
    <source>
        <dbReference type="PIRNR" id="PIRNR000124"/>
    </source>
</evidence>
<evidence type="ECO:0000313" key="11">
    <source>
        <dbReference type="EMBL" id="OGG27196.1"/>
    </source>
</evidence>
<keyword evidence="5 7" id="KW-0520">NAD</keyword>
<evidence type="ECO:0000256" key="6">
    <source>
        <dbReference type="ARBA" id="ARBA00047473"/>
    </source>
</evidence>
<evidence type="ECO:0000256" key="1">
    <source>
        <dbReference type="ARBA" id="ARBA00004701"/>
    </source>
</evidence>
<dbReference type="Pfam" id="PF03721">
    <property type="entry name" value="UDPG_MGDP_dh_N"/>
    <property type="match status" value="1"/>
</dbReference>
<dbReference type="NCBIfam" id="TIGR03026">
    <property type="entry name" value="NDP-sugDHase"/>
    <property type="match status" value="1"/>
</dbReference>
<comment type="catalytic activity">
    <reaction evidence="6 7">
        <text>UDP-alpha-D-glucose + 2 NAD(+) + H2O = UDP-alpha-D-glucuronate + 2 NADH + 3 H(+)</text>
        <dbReference type="Rhea" id="RHEA:23596"/>
        <dbReference type="ChEBI" id="CHEBI:15377"/>
        <dbReference type="ChEBI" id="CHEBI:15378"/>
        <dbReference type="ChEBI" id="CHEBI:57540"/>
        <dbReference type="ChEBI" id="CHEBI:57945"/>
        <dbReference type="ChEBI" id="CHEBI:58052"/>
        <dbReference type="ChEBI" id="CHEBI:58885"/>
        <dbReference type="EC" id="1.1.1.22"/>
    </reaction>
</comment>
<organism evidence="11 12">
    <name type="scientific">Candidatus Gottesmanbacteria bacterium RIFCSPLOWO2_01_FULL_39_12b</name>
    <dbReference type="NCBI Taxonomy" id="1798388"/>
    <lineage>
        <taxon>Bacteria</taxon>
        <taxon>Candidatus Gottesmaniibacteriota</taxon>
    </lineage>
</organism>
<gene>
    <name evidence="11" type="ORF">A2960_03210</name>
</gene>
<name>A0A1F6AR74_9BACT</name>
<evidence type="ECO:0000256" key="5">
    <source>
        <dbReference type="ARBA" id="ARBA00023027"/>
    </source>
</evidence>
<evidence type="ECO:0000256" key="3">
    <source>
        <dbReference type="ARBA" id="ARBA00012954"/>
    </source>
</evidence>
<feature type="binding site" evidence="9">
    <location>
        <position position="331"/>
    </location>
    <ligand>
        <name>NAD(+)</name>
        <dbReference type="ChEBI" id="CHEBI:57540"/>
    </ligand>
</feature>
<dbReference type="GO" id="GO:0051287">
    <property type="term" value="F:NAD binding"/>
    <property type="evidence" value="ECO:0007669"/>
    <property type="project" value="InterPro"/>
</dbReference>
<dbReference type="Gene3D" id="1.20.5.100">
    <property type="entry name" value="Cytochrome c1, transmembrane anchor, C-terminal"/>
    <property type="match status" value="1"/>
</dbReference>
<proteinExistence type="inferred from homology"/>
<feature type="binding site" evidence="8">
    <location>
        <position position="207"/>
    </location>
    <ligand>
        <name>substrate</name>
    </ligand>
</feature>
<comment type="caution">
    <text evidence="11">The sequence shown here is derived from an EMBL/GenBank/DDBJ whole genome shotgun (WGS) entry which is preliminary data.</text>
</comment>